<protein>
    <submittedName>
        <fullName evidence="1">Uncharacterized protein</fullName>
    </submittedName>
</protein>
<evidence type="ECO:0000313" key="2">
    <source>
        <dbReference type="Proteomes" id="UP000258501"/>
    </source>
</evidence>
<proteinExistence type="predicted"/>
<keyword evidence="2" id="KW-1185">Reference proteome</keyword>
<dbReference type="EMBL" id="KC699836">
    <property type="protein sequence ID" value="AGK86912.1"/>
    <property type="molecule type" value="Genomic_DNA"/>
</dbReference>
<name>R4JDT7_9CAUD</name>
<gene>
    <name evidence="1" type="ORF">SIOphi_00520</name>
</gene>
<sequence length="219" mass="25448">MTGLFKPSTNVREELKDLGITFEDLDPETRLFLHGIKPALSVMSYGNADLMNSIGEHLAEQVVSIITHSYYTIIEPRDKHRRFRALVFQNAYNFSEYAKKASVKMVDSPFYTAPLAMLYTSNLDYGITLGYPPSACEWFAEDVKKDAEDRCPQEDKYFIHYHGFNFVTHKSLVKDNIEWLRSTYYIPKEMRGREYVRTFNDGLTRFSFDDFLSSSLHQG</sequence>
<reference evidence="1 2" key="1">
    <citation type="submission" date="2013-02" db="EMBL/GenBank/DDBJ databases">
        <authorList>
            <person name="Lukaszewicz M."/>
            <person name="Biegalska A."/>
            <person name="Krasowska A."/>
        </authorList>
    </citation>
    <scope>NUCLEOTIDE SEQUENCE [LARGE SCALE GENOMIC DNA]</scope>
</reference>
<dbReference type="Proteomes" id="UP000258501">
    <property type="component" value="Segment"/>
</dbReference>
<evidence type="ECO:0000313" key="1">
    <source>
        <dbReference type="EMBL" id="AGK86912.1"/>
    </source>
</evidence>
<dbReference type="OrthoDB" id="27582at10239"/>
<organism evidence="1 2">
    <name type="scientific">Bacillus phage SIOphi</name>
    <dbReference type="NCBI Taxonomy" id="1285382"/>
    <lineage>
        <taxon>Viruses</taxon>
        <taxon>Duplodnaviria</taxon>
        <taxon>Heunggongvirae</taxon>
        <taxon>Uroviricota</taxon>
        <taxon>Caudoviricetes</taxon>
        <taxon>Herelleviridae</taxon>
        <taxon>Bastillevirinae</taxon>
        <taxon>Siophivirus</taxon>
        <taxon>Siophivirus SIOphi</taxon>
    </lineage>
</organism>
<accession>R4JDT7</accession>